<reference evidence="1 2" key="1">
    <citation type="journal article" date="2023" name="Arcadia Sci">
        <title>De novo assembly of a long-read Amblyomma americanum tick genome.</title>
        <authorList>
            <person name="Chou S."/>
            <person name="Poskanzer K.E."/>
            <person name="Rollins M."/>
            <person name="Thuy-Boun P.S."/>
        </authorList>
    </citation>
    <scope>NUCLEOTIDE SEQUENCE [LARGE SCALE GENOMIC DNA]</scope>
    <source>
        <strain evidence="1">F_SG_1</strain>
        <tissue evidence="1">Salivary glands</tissue>
    </source>
</reference>
<comment type="caution">
    <text evidence="1">The sequence shown here is derived from an EMBL/GenBank/DDBJ whole genome shotgun (WGS) entry which is preliminary data.</text>
</comment>
<name>A0AAQ4EV56_AMBAM</name>
<dbReference type="Proteomes" id="UP001321473">
    <property type="component" value="Unassembled WGS sequence"/>
</dbReference>
<dbReference type="AlphaFoldDB" id="A0AAQ4EV56"/>
<accession>A0AAQ4EV56</accession>
<keyword evidence="2" id="KW-1185">Reference proteome</keyword>
<proteinExistence type="predicted"/>
<evidence type="ECO:0000313" key="1">
    <source>
        <dbReference type="EMBL" id="KAK8778607.1"/>
    </source>
</evidence>
<dbReference type="EMBL" id="JARKHS020010574">
    <property type="protein sequence ID" value="KAK8778607.1"/>
    <property type="molecule type" value="Genomic_DNA"/>
</dbReference>
<evidence type="ECO:0000313" key="2">
    <source>
        <dbReference type="Proteomes" id="UP001321473"/>
    </source>
</evidence>
<gene>
    <name evidence="1" type="ORF">V5799_020051</name>
</gene>
<sequence>MSKAVFQGVRPTRRFLPIVRPAFHPKATNVTQVARHWLHTQSGTVISGKKYTWSVEAKRTERWQVSS</sequence>
<organism evidence="1 2">
    <name type="scientific">Amblyomma americanum</name>
    <name type="common">Lone star tick</name>
    <dbReference type="NCBI Taxonomy" id="6943"/>
    <lineage>
        <taxon>Eukaryota</taxon>
        <taxon>Metazoa</taxon>
        <taxon>Ecdysozoa</taxon>
        <taxon>Arthropoda</taxon>
        <taxon>Chelicerata</taxon>
        <taxon>Arachnida</taxon>
        <taxon>Acari</taxon>
        <taxon>Parasitiformes</taxon>
        <taxon>Ixodida</taxon>
        <taxon>Ixodoidea</taxon>
        <taxon>Ixodidae</taxon>
        <taxon>Amblyomminae</taxon>
        <taxon>Amblyomma</taxon>
    </lineage>
</organism>
<protein>
    <submittedName>
        <fullName evidence="1">Uncharacterized protein</fullName>
    </submittedName>
</protein>